<dbReference type="Gene3D" id="1.10.10.60">
    <property type="entry name" value="Homeodomain-like"/>
    <property type="match status" value="1"/>
</dbReference>
<dbReference type="SUPFAM" id="SSF46689">
    <property type="entry name" value="Homeodomain-like"/>
    <property type="match status" value="1"/>
</dbReference>
<feature type="compositionally biased region" description="Basic and acidic residues" evidence="1">
    <location>
        <begin position="69"/>
        <end position="86"/>
    </location>
</feature>
<dbReference type="Proteomes" id="UP001209854">
    <property type="component" value="Unassembled WGS sequence"/>
</dbReference>
<organism evidence="2 3">
    <name type="scientific">Endozoicomonas gorgoniicola</name>
    <dbReference type="NCBI Taxonomy" id="1234144"/>
    <lineage>
        <taxon>Bacteria</taxon>
        <taxon>Pseudomonadati</taxon>
        <taxon>Pseudomonadota</taxon>
        <taxon>Gammaproteobacteria</taxon>
        <taxon>Oceanospirillales</taxon>
        <taxon>Endozoicomonadaceae</taxon>
        <taxon>Endozoicomonas</taxon>
    </lineage>
</organism>
<evidence type="ECO:0000313" key="2">
    <source>
        <dbReference type="EMBL" id="MCW7555926.1"/>
    </source>
</evidence>
<comment type="caution">
    <text evidence="2">The sequence shown here is derived from an EMBL/GenBank/DDBJ whole genome shotgun (WGS) entry which is preliminary data.</text>
</comment>
<evidence type="ECO:0000256" key="1">
    <source>
        <dbReference type="SAM" id="MobiDB-lite"/>
    </source>
</evidence>
<sequence>MARKTTTKAFRERAISMVLAGKTTEQVAAELGVEHHKVRRWFNNAVSNSACMNPGIFDIPASNTSSDKTSGEARTTVDKEKRRLGA</sequence>
<evidence type="ECO:0000313" key="3">
    <source>
        <dbReference type="Proteomes" id="UP001209854"/>
    </source>
</evidence>
<feature type="region of interest" description="Disordered" evidence="1">
    <location>
        <begin position="60"/>
        <end position="86"/>
    </location>
</feature>
<dbReference type="InterPro" id="IPR009057">
    <property type="entry name" value="Homeodomain-like_sf"/>
</dbReference>
<keyword evidence="3" id="KW-1185">Reference proteome</keyword>
<gene>
    <name evidence="2" type="ORF">NX722_25515</name>
</gene>
<reference evidence="2 3" key="1">
    <citation type="submission" date="2022-10" db="EMBL/GenBank/DDBJ databases">
        <title>High-quality genome sequences of two octocoral-associated bacteria, Endozoicomonas euniceicola EF212 and Endozoicomonas gorgoniicola PS125.</title>
        <authorList>
            <person name="Chiou Y.-J."/>
            <person name="Chen Y.-H."/>
        </authorList>
    </citation>
    <scope>NUCLEOTIDE SEQUENCE [LARGE SCALE GENOMIC DNA]</scope>
    <source>
        <strain evidence="2 3">PS125</strain>
    </source>
</reference>
<protein>
    <submittedName>
        <fullName evidence="2">Helix-turn-helix domain-containing protein</fullName>
    </submittedName>
</protein>
<name>A0ABT3N2T0_9GAMM</name>
<accession>A0ABT3N2T0</accession>
<dbReference type="EMBL" id="JAPFCC010000001">
    <property type="protein sequence ID" value="MCW7555926.1"/>
    <property type="molecule type" value="Genomic_DNA"/>
</dbReference>
<dbReference type="RefSeq" id="WP_262565661.1">
    <property type="nucleotide sequence ID" value="NZ_JAPFCC010000001.1"/>
</dbReference>
<proteinExistence type="predicted"/>